<accession>A0A655FYH6</accession>
<organism evidence="1 2">
    <name type="scientific">Mycobacterium tuberculosis</name>
    <dbReference type="NCBI Taxonomy" id="1773"/>
    <lineage>
        <taxon>Bacteria</taxon>
        <taxon>Bacillati</taxon>
        <taxon>Actinomycetota</taxon>
        <taxon>Actinomycetes</taxon>
        <taxon>Mycobacteriales</taxon>
        <taxon>Mycobacteriaceae</taxon>
        <taxon>Mycobacterium</taxon>
        <taxon>Mycobacterium tuberculosis complex</taxon>
    </lineage>
</organism>
<evidence type="ECO:0000313" key="1">
    <source>
        <dbReference type="EMBL" id="CNW42923.1"/>
    </source>
</evidence>
<reference evidence="1 2" key="1">
    <citation type="submission" date="2015-03" db="EMBL/GenBank/DDBJ databases">
        <authorList>
            <consortium name="Pathogen Informatics"/>
        </authorList>
    </citation>
    <scope>NUCLEOTIDE SEQUENCE [LARGE SCALE GENOMIC DNA]</scope>
    <source>
        <strain evidence="1 2">D00501624</strain>
    </source>
</reference>
<dbReference type="Proteomes" id="UP000039217">
    <property type="component" value="Unassembled WGS sequence"/>
</dbReference>
<name>A0A655FYH6_MYCTX</name>
<dbReference type="AlphaFoldDB" id="A0A655FYH6"/>
<protein>
    <submittedName>
        <fullName evidence="1">Uncharacterized protein</fullName>
    </submittedName>
</protein>
<sequence>MAPEPLRQAPHASPQFFFVEPIDVAQDFGGELAARYALGGDLVKQPVLRLGGQIAQQPLGDPGGPLRVVKAGFLQGGGPVVAQIDRHGAPVGRGCRTQAGQRRGLEVDHLRLIDFEDDGAGWPAQPVGAGIQAGSQDDGLPNPGSGGIQKEVVEVVSANGHRVGEPPQAVGLVFG</sequence>
<proteinExistence type="predicted"/>
<dbReference type="EMBL" id="CQQC01002016">
    <property type="protein sequence ID" value="CNW42923.1"/>
    <property type="molecule type" value="Genomic_DNA"/>
</dbReference>
<evidence type="ECO:0000313" key="2">
    <source>
        <dbReference type="Proteomes" id="UP000039217"/>
    </source>
</evidence>
<gene>
    <name evidence="1" type="ORF">ERS007661_03962</name>
</gene>